<dbReference type="EMBL" id="MNTG01000027">
    <property type="protein sequence ID" value="OLA37751.1"/>
    <property type="molecule type" value="Genomic_DNA"/>
</dbReference>
<comment type="caution">
    <text evidence="1">The sequence shown here is derived from an EMBL/GenBank/DDBJ whole genome shotgun (WGS) entry which is preliminary data.</text>
</comment>
<organism evidence="1 2">
    <name type="scientific">Phascolarctobacterium succinatutens</name>
    <dbReference type="NCBI Taxonomy" id="626940"/>
    <lineage>
        <taxon>Bacteria</taxon>
        <taxon>Bacillati</taxon>
        <taxon>Bacillota</taxon>
        <taxon>Negativicutes</taxon>
        <taxon>Acidaminococcales</taxon>
        <taxon>Acidaminococcaceae</taxon>
        <taxon>Phascolarctobacterium</taxon>
    </lineage>
</organism>
<evidence type="ECO:0000313" key="1">
    <source>
        <dbReference type="EMBL" id="OLA37751.1"/>
    </source>
</evidence>
<sequence>MSHPEYVLPNTPHAGYRYKMAMKHVEAAKAAGKSVEEIHEIFNSVMNYDIDNLPDDAAHKNYKNAVEQAKAAMAEGKSDKEVHELFQKVLSEAK</sequence>
<evidence type="ECO:0000313" key="2">
    <source>
        <dbReference type="Proteomes" id="UP000186777"/>
    </source>
</evidence>
<gene>
    <name evidence="1" type="ORF">BHW43_04975</name>
</gene>
<reference evidence="1 2" key="1">
    <citation type="journal article" date="2016" name="Nat. Biotechnol.">
        <title>Measurement of bacterial replication rates in microbial communities.</title>
        <authorList>
            <person name="Brown C.T."/>
            <person name="Olm M.R."/>
            <person name="Thomas B.C."/>
            <person name="Banfield J.F."/>
        </authorList>
    </citation>
    <scope>NUCLEOTIDE SEQUENCE [LARGE SCALE GENOMIC DNA]</scope>
    <source>
        <strain evidence="1">46_33</strain>
    </source>
</reference>
<dbReference type="AlphaFoldDB" id="A0A1Q6R5V3"/>
<dbReference type="RefSeq" id="WP_210684331.1">
    <property type="nucleotide sequence ID" value="NZ_CAJLOJ010000025.1"/>
</dbReference>
<name>A0A1Q6R5V3_9FIRM</name>
<accession>A0A1Q6R5V3</accession>
<dbReference type="Proteomes" id="UP000186777">
    <property type="component" value="Unassembled WGS sequence"/>
</dbReference>
<protein>
    <submittedName>
        <fullName evidence="1">Uncharacterized protein</fullName>
    </submittedName>
</protein>
<proteinExistence type="predicted"/>
<dbReference type="GeneID" id="78524555"/>